<evidence type="ECO:0000313" key="2">
    <source>
        <dbReference type="EMBL" id="KAG0144083.1"/>
    </source>
</evidence>
<dbReference type="GO" id="GO:0016020">
    <property type="term" value="C:membrane"/>
    <property type="evidence" value="ECO:0007669"/>
    <property type="project" value="TreeGrafter"/>
</dbReference>
<dbReference type="GO" id="GO:0008474">
    <property type="term" value="F:palmitoyl-(protein) hydrolase activity"/>
    <property type="evidence" value="ECO:0007669"/>
    <property type="project" value="TreeGrafter"/>
</dbReference>
<dbReference type="EMBL" id="MU167303">
    <property type="protein sequence ID" value="KAG0144083.1"/>
    <property type="molecule type" value="Genomic_DNA"/>
</dbReference>
<dbReference type="PANTHER" id="PTHR12277">
    <property type="entry name" value="ALPHA/BETA HYDROLASE DOMAIN-CONTAINING PROTEIN"/>
    <property type="match status" value="1"/>
</dbReference>
<feature type="domain" description="AB hydrolase-1" evidence="1">
    <location>
        <begin position="80"/>
        <end position="186"/>
    </location>
</feature>
<dbReference type="InterPro" id="IPR000073">
    <property type="entry name" value="AB_hydrolase_1"/>
</dbReference>
<sequence>MAALVAVLLYTFQNKMIYPSSMPPGSREQVPKPSEFHMTDWEEIDLVAADQIKTKAFVILAAKKDSKTEKESEAWRRTRPTILMLHANAGNVGHRLPLARVFVQKFHFNVVAISYRGYGHSQGSPGEDGIILDSQTAFEYLKSHPILGSTPVFLYGQSLGGAVAVALAAANHERINGVVLENTFANMRKLIPLVMPFIGPFAFLCHQTWKSDARILTLKSVSSPPPFLFLSGSQDELIPPHHFRALFDACPSSLKTWKAFPKGTHNDTCLQDGYFSVIGEWVESHQSSQFTSEKN</sequence>
<reference evidence="2" key="1">
    <citation type="submission" date="2013-11" db="EMBL/GenBank/DDBJ databases">
        <title>Genome sequence of the fusiform rust pathogen reveals effectors for host alternation and coevolution with pine.</title>
        <authorList>
            <consortium name="DOE Joint Genome Institute"/>
            <person name="Smith K."/>
            <person name="Pendleton A."/>
            <person name="Kubisiak T."/>
            <person name="Anderson C."/>
            <person name="Salamov A."/>
            <person name="Aerts A."/>
            <person name="Riley R."/>
            <person name="Clum A."/>
            <person name="Lindquist E."/>
            <person name="Ence D."/>
            <person name="Campbell M."/>
            <person name="Kronenberg Z."/>
            <person name="Feau N."/>
            <person name="Dhillon B."/>
            <person name="Hamelin R."/>
            <person name="Burleigh J."/>
            <person name="Smith J."/>
            <person name="Yandell M."/>
            <person name="Nelson C."/>
            <person name="Grigoriev I."/>
            <person name="Davis J."/>
        </authorList>
    </citation>
    <scope>NUCLEOTIDE SEQUENCE</scope>
    <source>
        <strain evidence="2">G11</strain>
    </source>
</reference>
<organism evidence="2 3">
    <name type="scientific">Cronartium quercuum f. sp. fusiforme G11</name>
    <dbReference type="NCBI Taxonomy" id="708437"/>
    <lineage>
        <taxon>Eukaryota</taxon>
        <taxon>Fungi</taxon>
        <taxon>Dikarya</taxon>
        <taxon>Basidiomycota</taxon>
        <taxon>Pucciniomycotina</taxon>
        <taxon>Pucciniomycetes</taxon>
        <taxon>Pucciniales</taxon>
        <taxon>Coleosporiaceae</taxon>
        <taxon>Cronartium</taxon>
    </lineage>
</organism>
<dbReference type="PANTHER" id="PTHR12277:SF81">
    <property type="entry name" value="PROTEIN ABHD13"/>
    <property type="match status" value="1"/>
</dbReference>
<dbReference type="Pfam" id="PF00561">
    <property type="entry name" value="Abhydrolase_1"/>
    <property type="match status" value="1"/>
</dbReference>
<evidence type="ECO:0000313" key="3">
    <source>
        <dbReference type="Proteomes" id="UP000886653"/>
    </source>
</evidence>
<dbReference type="PRINTS" id="PR00111">
    <property type="entry name" value="ABHYDROLASE"/>
</dbReference>
<dbReference type="InterPro" id="IPR029058">
    <property type="entry name" value="AB_hydrolase_fold"/>
</dbReference>
<protein>
    <recommendedName>
        <fullName evidence="1">AB hydrolase-1 domain-containing protein</fullName>
    </recommendedName>
</protein>
<proteinExistence type="predicted"/>
<dbReference type="AlphaFoldDB" id="A0A9P6TAY7"/>
<name>A0A9P6TAY7_9BASI</name>
<gene>
    <name evidence="2" type="ORF">CROQUDRAFT_672570</name>
</gene>
<dbReference type="Gene3D" id="3.40.50.1820">
    <property type="entry name" value="alpha/beta hydrolase"/>
    <property type="match status" value="1"/>
</dbReference>
<keyword evidence="3" id="KW-1185">Reference proteome</keyword>
<dbReference type="Proteomes" id="UP000886653">
    <property type="component" value="Unassembled WGS sequence"/>
</dbReference>
<evidence type="ECO:0000259" key="1">
    <source>
        <dbReference type="Pfam" id="PF00561"/>
    </source>
</evidence>
<dbReference type="OrthoDB" id="10249433at2759"/>
<dbReference type="SUPFAM" id="SSF53474">
    <property type="entry name" value="alpha/beta-Hydrolases"/>
    <property type="match status" value="1"/>
</dbReference>
<accession>A0A9P6TAY7</accession>
<comment type="caution">
    <text evidence="2">The sequence shown here is derived from an EMBL/GenBank/DDBJ whole genome shotgun (WGS) entry which is preliminary data.</text>
</comment>